<evidence type="ECO:0000313" key="1">
    <source>
        <dbReference type="EMBL" id="MCR2804546.1"/>
    </source>
</evidence>
<name>A0A9X2S8X5_9BACL</name>
<gene>
    <name evidence="1" type="ORF">NQZ67_11730</name>
</gene>
<comment type="caution">
    <text evidence="1">The sequence shown here is derived from an EMBL/GenBank/DDBJ whole genome shotgun (WGS) entry which is preliminary data.</text>
</comment>
<dbReference type="RefSeq" id="WP_257445643.1">
    <property type="nucleotide sequence ID" value="NZ_JANIPJ010000007.1"/>
</dbReference>
<reference evidence="1" key="1">
    <citation type="submission" date="2022-08" db="EMBL/GenBank/DDBJ databases">
        <title>The genomic sequence of strain Paenibacillus sp. SCIV0701.</title>
        <authorList>
            <person name="Zhao H."/>
        </authorList>
    </citation>
    <scope>NUCLEOTIDE SEQUENCE</scope>
    <source>
        <strain evidence="1">SCIV0701</strain>
    </source>
</reference>
<protein>
    <submittedName>
        <fullName evidence="1">Uncharacterized protein</fullName>
    </submittedName>
</protein>
<proteinExistence type="predicted"/>
<accession>A0A9X2S8X5</accession>
<organism evidence="1 2">
    <name type="scientific">Paenibacillus soyae</name>
    <dbReference type="NCBI Taxonomy" id="2969249"/>
    <lineage>
        <taxon>Bacteria</taxon>
        <taxon>Bacillati</taxon>
        <taxon>Bacillota</taxon>
        <taxon>Bacilli</taxon>
        <taxon>Bacillales</taxon>
        <taxon>Paenibacillaceae</taxon>
        <taxon>Paenibacillus</taxon>
    </lineage>
</organism>
<dbReference type="AlphaFoldDB" id="A0A9X2S8X5"/>
<sequence>MFGRLQLEENNAALEWTGEPRLVYSTGREINNPFGKLAALQLNSAI</sequence>
<evidence type="ECO:0000313" key="2">
    <source>
        <dbReference type="Proteomes" id="UP001141950"/>
    </source>
</evidence>
<keyword evidence="2" id="KW-1185">Reference proteome</keyword>
<dbReference type="EMBL" id="JANIPJ010000007">
    <property type="protein sequence ID" value="MCR2804546.1"/>
    <property type="molecule type" value="Genomic_DNA"/>
</dbReference>
<dbReference type="Proteomes" id="UP001141950">
    <property type="component" value="Unassembled WGS sequence"/>
</dbReference>